<dbReference type="EMBL" id="DF973633">
    <property type="protein sequence ID" value="GAU36544.1"/>
    <property type="molecule type" value="Genomic_DNA"/>
</dbReference>
<dbReference type="SUPFAM" id="SSF53098">
    <property type="entry name" value="Ribonuclease H-like"/>
    <property type="match status" value="1"/>
</dbReference>
<dbReference type="PANTHER" id="PTHR47723">
    <property type="entry name" value="OS05G0353850 PROTEIN"/>
    <property type="match status" value="1"/>
</dbReference>
<feature type="domain" description="RNase H type-1" evidence="1">
    <location>
        <begin position="6"/>
        <end position="108"/>
    </location>
</feature>
<dbReference type="AlphaFoldDB" id="A0A2Z6MV70"/>
<dbReference type="InterPro" id="IPR036397">
    <property type="entry name" value="RNaseH_sf"/>
</dbReference>
<dbReference type="InterPro" id="IPR012337">
    <property type="entry name" value="RNaseH-like_sf"/>
</dbReference>
<protein>
    <recommendedName>
        <fullName evidence="1">RNase H type-1 domain-containing protein</fullName>
    </recommendedName>
</protein>
<dbReference type="Pfam" id="PF13456">
    <property type="entry name" value="RVT_3"/>
    <property type="match status" value="1"/>
</dbReference>
<dbReference type="OrthoDB" id="1436423at2759"/>
<sequence>MSWLWGLIRDSLGRWVIGFAKFLGQTNAYMAELWGLFHGLRIARSQGIGKLIVQSDSVVIVKSLQTGSEGSATGWMLFKKIKQLLTLNWEVRIIHVYREANSCADIMAGQGCSLQGDEEIYSNPPTVVLQCVSNDARGVSFPRLVSS</sequence>
<evidence type="ECO:0000313" key="2">
    <source>
        <dbReference type="EMBL" id="GAU36544.1"/>
    </source>
</evidence>
<accession>A0A2Z6MV70</accession>
<dbReference type="InterPro" id="IPR002156">
    <property type="entry name" value="RNaseH_domain"/>
</dbReference>
<dbReference type="Gene3D" id="3.30.420.10">
    <property type="entry name" value="Ribonuclease H-like superfamily/Ribonuclease H"/>
    <property type="match status" value="1"/>
</dbReference>
<dbReference type="InterPro" id="IPR053151">
    <property type="entry name" value="RNase_H-like"/>
</dbReference>
<organism evidence="2 3">
    <name type="scientific">Trifolium subterraneum</name>
    <name type="common">Subterranean clover</name>
    <dbReference type="NCBI Taxonomy" id="3900"/>
    <lineage>
        <taxon>Eukaryota</taxon>
        <taxon>Viridiplantae</taxon>
        <taxon>Streptophyta</taxon>
        <taxon>Embryophyta</taxon>
        <taxon>Tracheophyta</taxon>
        <taxon>Spermatophyta</taxon>
        <taxon>Magnoliopsida</taxon>
        <taxon>eudicotyledons</taxon>
        <taxon>Gunneridae</taxon>
        <taxon>Pentapetalae</taxon>
        <taxon>rosids</taxon>
        <taxon>fabids</taxon>
        <taxon>Fabales</taxon>
        <taxon>Fabaceae</taxon>
        <taxon>Papilionoideae</taxon>
        <taxon>50 kb inversion clade</taxon>
        <taxon>NPAAA clade</taxon>
        <taxon>Hologalegina</taxon>
        <taxon>IRL clade</taxon>
        <taxon>Trifolieae</taxon>
        <taxon>Trifolium</taxon>
    </lineage>
</organism>
<evidence type="ECO:0000259" key="1">
    <source>
        <dbReference type="Pfam" id="PF13456"/>
    </source>
</evidence>
<name>A0A2Z6MV70_TRISU</name>
<proteinExistence type="predicted"/>
<dbReference type="GO" id="GO:0004523">
    <property type="term" value="F:RNA-DNA hybrid ribonuclease activity"/>
    <property type="evidence" value="ECO:0007669"/>
    <property type="project" value="InterPro"/>
</dbReference>
<keyword evidence="3" id="KW-1185">Reference proteome</keyword>
<gene>
    <name evidence="2" type="ORF">TSUD_277500</name>
</gene>
<reference evidence="3" key="1">
    <citation type="journal article" date="2017" name="Front. Plant Sci.">
        <title>Climate Clever Clovers: New Paradigm to Reduce the Environmental Footprint of Ruminants by Breeding Low Methanogenic Forages Utilizing Haplotype Variation.</title>
        <authorList>
            <person name="Kaur P."/>
            <person name="Appels R."/>
            <person name="Bayer P.E."/>
            <person name="Keeble-Gagnere G."/>
            <person name="Wang J."/>
            <person name="Hirakawa H."/>
            <person name="Shirasawa K."/>
            <person name="Vercoe P."/>
            <person name="Stefanova K."/>
            <person name="Durmic Z."/>
            <person name="Nichols P."/>
            <person name="Revell C."/>
            <person name="Isobe S.N."/>
            <person name="Edwards D."/>
            <person name="Erskine W."/>
        </authorList>
    </citation>
    <scope>NUCLEOTIDE SEQUENCE [LARGE SCALE GENOMIC DNA]</scope>
    <source>
        <strain evidence="3">cv. Daliak</strain>
    </source>
</reference>
<dbReference type="CDD" id="cd06222">
    <property type="entry name" value="RNase_H_like"/>
    <property type="match status" value="1"/>
</dbReference>
<evidence type="ECO:0000313" key="3">
    <source>
        <dbReference type="Proteomes" id="UP000242715"/>
    </source>
</evidence>
<dbReference type="PANTHER" id="PTHR47723:SF13">
    <property type="entry name" value="PUTATIVE-RELATED"/>
    <property type="match status" value="1"/>
</dbReference>
<dbReference type="Proteomes" id="UP000242715">
    <property type="component" value="Unassembled WGS sequence"/>
</dbReference>
<dbReference type="GO" id="GO:0003676">
    <property type="term" value="F:nucleic acid binding"/>
    <property type="evidence" value="ECO:0007669"/>
    <property type="project" value="InterPro"/>
</dbReference>
<dbReference type="InterPro" id="IPR044730">
    <property type="entry name" value="RNase_H-like_dom_plant"/>
</dbReference>